<dbReference type="Pfam" id="PF21146">
    <property type="entry name" value="ICAM1_3_5_D2"/>
    <property type="match status" value="1"/>
</dbReference>
<proteinExistence type="inferred from homology"/>
<dbReference type="PROSITE" id="PS50835">
    <property type="entry name" value="IG_LIKE"/>
    <property type="match status" value="1"/>
</dbReference>
<evidence type="ECO:0000313" key="16">
    <source>
        <dbReference type="Proteomes" id="UP000472272"/>
    </source>
</evidence>
<feature type="domain" description="Ig-like" evidence="14">
    <location>
        <begin position="409"/>
        <end position="485"/>
    </location>
</feature>
<accession>A0A670KP39</accession>
<dbReference type="InterPro" id="IPR047012">
    <property type="entry name" value="ICAM_VCAM"/>
</dbReference>
<dbReference type="Gene3D" id="2.60.40.10">
    <property type="entry name" value="Immunoglobulins"/>
    <property type="match status" value="5"/>
</dbReference>
<evidence type="ECO:0000256" key="11">
    <source>
        <dbReference type="ARBA" id="ARBA00023319"/>
    </source>
</evidence>
<dbReference type="InterPro" id="IPR013783">
    <property type="entry name" value="Ig-like_fold"/>
</dbReference>
<dbReference type="PANTHER" id="PTHR13771">
    <property type="entry name" value="INTERCELLULAR ADHESION MOLECULE"/>
    <property type="match status" value="1"/>
</dbReference>
<dbReference type="PANTHER" id="PTHR13771:SF9">
    <property type="entry name" value="INTERCELLULAR ADHESION MOLECULE 5"/>
    <property type="match status" value="1"/>
</dbReference>
<dbReference type="AlphaFoldDB" id="A0A670KP39"/>
<dbReference type="GeneTree" id="ENSGT00940000159005"/>
<dbReference type="Pfam" id="PF13895">
    <property type="entry name" value="Ig_2"/>
    <property type="match status" value="1"/>
</dbReference>
<comment type="subcellular location">
    <subcellularLocation>
        <location evidence="1">Membrane</location>
        <topology evidence="1">Single-pass type I membrane protein</topology>
    </subcellularLocation>
</comment>
<dbReference type="GO" id="GO:0098609">
    <property type="term" value="P:cell-cell adhesion"/>
    <property type="evidence" value="ECO:0007669"/>
    <property type="project" value="InterPro"/>
</dbReference>
<dbReference type="GO" id="GO:0005178">
    <property type="term" value="F:integrin binding"/>
    <property type="evidence" value="ECO:0007669"/>
    <property type="project" value="InterPro"/>
</dbReference>
<dbReference type="OMA" id="NLTVYWF"/>
<reference evidence="15 16" key="1">
    <citation type="journal article" date="2019" name="Proc. Natl. Acad. Sci. U.S.A.">
        <title>Regulatory changes in pterin and carotenoid genes underlie balanced color polymorphisms in the wall lizard.</title>
        <authorList>
            <person name="Andrade P."/>
            <person name="Pinho C."/>
            <person name="Perez I de Lanuza G."/>
            <person name="Afonso S."/>
            <person name="Brejcha J."/>
            <person name="Rubin C.J."/>
            <person name="Wallerman O."/>
            <person name="Pereira P."/>
            <person name="Sabatino S.J."/>
            <person name="Bellati A."/>
            <person name="Pellitteri-Rosa D."/>
            <person name="Bosakova Z."/>
            <person name="Bunikis I."/>
            <person name="Carretero M.A."/>
            <person name="Feiner N."/>
            <person name="Marsik P."/>
            <person name="Pauperio F."/>
            <person name="Salvi D."/>
            <person name="Soler L."/>
            <person name="While G.M."/>
            <person name="Uller T."/>
            <person name="Font E."/>
            <person name="Andersson L."/>
            <person name="Carneiro M."/>
        </authorList>
    </citation>
    <scope>NUCLEOTIDE SEQUENCE</scope>
</reference>
<reference evidence="15" key="3">
    <citation type="submission" date="2025-09" db="UniProtKB">
        <authorList>
            <consortium name="Ensembl"/>
        </authorList>
    </citation>
    <scope>IDENTIFICATION</scope>
</reference>
<sequence length="549" mass="60447">MPRLPAAALLLLLLLLLASAACSAAQEAQQEDYYLRIWPEKPAVKYGDSMVLNCSSNCENIGLETSLQTVAAGTGPAWKAFNLTSVTEWEPKPLCFATCGGTEQKYQRITTTVYRAPERVVLDPLPEVEVGKEYNVTCRVFIVAPIWNLTVTLYQGERRLYVETFEDHRNPEAGNVVVTSNSITAQQNDHGEEVTCRAVLDLRPEGPYLEMASLSKSLETVVFPMDPYLQTLGSVEINTSMPVECEVSGLFPVQKAAFQLFFAGERLNSSNHISGHKVSAQAQVTSISAGEHQLICIVSLGPVTKTAESTVNVYSLPKPTLHIDHPQIPVNTNVTVMCRSDGSKSPGVVMRISDTQEILLSGDGPSLQYSLMAQKEDNGRQFMCKVELKVDGRSVVKETAANLTVFYAPQMSDSSCPDKLTWKDGSEETFICSASGNPPPTVECRKDEVSYNIGIQQQVSKEHGGIYHCNATNAYGFDVRDVIIHIESYQPDILGIIIGVLCAVFISSAVGVAYYMHYRSKIKKYHLRRRQQQQVTGSPMEQKCLNGNV</sequence>
<dbReference type="RefSeq" id="XP_028567222.1">
    <property type="nucleotide sequence ID" value="XM_028711389.1"/>
</dbReference>
<evidence type="ECO:0000256" key="7">
    <source>
        <dbReference type="ARBA" id="ARBA00022989"/>
    </source>
</evidence>
<reference evidence="15" key="2">
    <citation type="submission" date="2025-08" db="UniProtKB">
        <authorList>
            <consortium name="Ensembl"/>
        </authorList>
    </citation>
    <scope>IDENTIFICATION</scope>
</reference>
<gene>
    <name evidence="15" type="primary">LOC114587344</name>
</gene>
<feature type="transmembrane region" description="Helical" evidence="12">
    <location>
        <begin position="493"/>
        <end position="516"/>
    </location>
</feature>
<dbReference type="FunFam" id="2.60.40.10:FF:000194">
    <property type="entry name" value="Intercellular adhesion molecule 1"/>
    <property type="match status" value="1"/>
</dbReference>
<evidence type="ECO:0000256" key="12">
    <source>
        <dbReference type="SAM" id="Phobius"/>
    </source>
</evidence>
<evidence type="ECO:0000259" key="14">
    <source>
        <dbReference type="PROSITE" id="PS50835"/>
    </source>
</evidence>
<keyword evidence="10" id="KW-0325">Glycoprotein</keyword>
<keyword evidence="3 12" id="KW-0812">Transmembrane</keyword>
<comment type="similarity">
    <text evidence="2">Belongs to the immunoglobulin superfamily. ICAM family.</text>
</comment>
<keyword evidence="9" id="KW-1015">Disulfide bond</keyword>
<dbReference type="InterPro" id="IPR048679">
    <property type="entry name" value="ICAM1_3_5_D2"/>
</dbReference>
<evidence type="ECO:0000256" key="10">
    <source>
        <dbReference type="ARBA" id="ARBA00023180"/>
    </source>
</evidence>
<dbReference type="GeneID" id="114587344"/>
<keyword evidence="6" id="KW-0130">Cell adhesion</keyword>
<dbReference type="InterPro" id="IPR007110">
    <property type="entry name" value="Ig-like_dom"/>
</dbReference>
<dbReference type="Pfam" id="PF03921">
    <property type="entry name" value="ICAM_N"/>
    <property type="match status" value="1"/>
</dbReference>
<keyword evidence="7 12" id="KW-1133">Transmembrane helix</keyword>
<dbReference type="InterPro" id="IPR036179">
    <property type="entry name" value="Ig-like_dom_sf"/>
</dbReference>
<evidence type="ECO:0000256" key="6">
    <source>
        <dbReference type="ARBA" id="ARBA00022889"/>
    </source>
</evidence>
<keyword evidence="16" id="KW-1185">Reference proteome</keyword>
<evidence type="ECO:0000256" key="4">
    <source>
        <dbReference type="ARBA" id="ARBA00022729"/>
    </source>
</evidence>
<feature type="chain" id="PRO_5025581178" evidence="13">
    <location>
        <begin position="21"/>
        <end position="549"/>
    </location>
</feature>
<keyword evidence="11" id="KW-0393">Immunoglobulin domain</keyword>
<dbReference type="PROSITE" id="PS51257">
    <property type="entry name" value="PROKAR_LIPOPROTEIN"/>
    <property type="match status" value="1"/>
</dbReference>
<dbReference type="Ensembl" id="ENSPMRT00000038996.1">
    <property type="protein sequence ID" value="ENSPMRP00000036822.1"/>
    <property type="gene ID" value="ENSPMRG00000023719.1"/>
</dbReference>
<dbReference type="GO" id="GO:0005886">
    <property type="term" value="C:plasma membrane"/>
    <property type="evidence" value="ECO:0007669"/>
    <property type="project" value="TreeGrafter"/>
</dbReference>
<evidence type="ECO:0000256" key="8">
    <source>
        <dbReference type="ARBA" id="ARBA00023136"/>
    </source>
</evidence>
<evidence type="ECO:0000256" key="2">
    <source>
        <dbReference type="ARBA" id="ARBA00005925"/>
    </source>
</evidence>
<dbReference type="SUPFAM" id="SSF48726">
    <property type="entry name" value="Immunoglobulin"/>
    <property type="match status" value="5"/>
</dbReference>
<keyword evidence="4 13" id="KW-0732">Signal</keyword>
<evidence type="ECO:0000256" key="9">
    <source>
        <dbReference type="ARBA" id="ARBA00023157"/>
    </source>
</evidence>
<evidence type="ECO:0000256" key="3">
    <source>
        <dbReference type="ARBA" id="ARBA00022692"/>
    </source>
</evidence>
<dbReference type="InterPro" id="IPR013768">
    <property type="entry name" value="ICAM_N"/>
</dbReference>
<evidence type="ECO:0000256" key="1">
    <source>
        <dbReference type="ARBA" id="ARBA00004479"/>
    </source>
</evidence>
<protein>
    <submittedName>
        <fullName evidence="15">Intercellular adhesion molecule 5-like</fullName>
    </submittedName>
</protein>
<evidence type="ECO:0000256" key="5">
    <source>
        <dbReference type="ARBA" id="ARBA00022737"/>
    </source>
</evidence>
<dbReference type="PRINTS" id="PR01472">
    <property type="entry name" value="ICAMVCAM1"/>
</dbReference>
<keyword evidence="8 12" id="KW-0472">Membrane</keyword>
<dbReference type="KEGG" id="pmua:114587344"/>
<name>A0A670KP39_PODMU</name>
<organism evidence="15 16">
    <name type="scientific">Podarcis muralis</name>
    <name type="common">Wall lizard</name>
    <name type="synonym">Lacerta muralis</name>
    <dbReference type="NCBI Taxonomy" id="64176"/>
    <lineage>
        <taxon>Eukaryota</taxon>
        <taxon>Metazoa</taxon>
        <taxon>Chordata</taxon>
        <taxon>Craniata</taxon>
        <taxon>Vertebrata</taxon>
        <taxon>Euteleostomi</taxon>
        <taxon>Lepidosauria</taxon>
        <taxon>Squamata</taxon>
        <taxon>Bifurcata</taxon>
        <taxon>Unidentata</taxon>
        <taxon>Episquamata</taxon>
        <taxon>Laterata</taxon>
        <taxon>Lacertibaenia</taxon>
        <taxon>Lacertidae</taxon>
        <taxon>Podarcis</taxon>
    </lineage>
</organism>
<dbReference type="InterPro" id="IPR003987">
    <property type="entry name" value="ICAM_VCAM_N"/>
</dbReference>
<evidence type="ECO:0000256" key="13">
    <source>
        <dbReference type="SAM" id="SignalP"/>
    </source>
</evidence>
<dbReference type="Proteomes" id="UP000472272">
    <property type="component" value="Chromosome 17"/>
</dbReference>
<dbReference type="OrthoDB" id="6250964at2759"/>
<keyword evidence="5" id="KW-0677">Repeat</keyword>
<evidence type="ECO:0000313" key="15">
    <source>
        <dbReference type="Ensembl" id="ENSPMRP00000036822.1"/>
    </source>
</evidence>
<feature type="signal peptide" evidence="13">
    <location>
        <begin position="1"/>
        <end position="20"/>
    </location>
</feature>